<accession>A0AAW2FTM1</accession>
<proteinExistence type="predicted"/>
<organism evidence="2 3">
    <name type="scientific">Cardiocondyla obscurior</name>
    <dbReference type="NCBI Taxonomy" id="286306"/>
    <lineage>
        <taxon>Eukaryota</taxon>
        <taxon>Metazoa</taxon>
        <taxon>Ecdysozoa</taxon>
        <taxon>Arthropoda</taxon>
        <taxon>Hexapoda</taxon>
        <taxon>Insecta</taxon>
        <taxon>Pterygota</taxon>
        <taxon>Neoptera</taxon>
        <taxon>Endopterygota</taxon>
        <taxon>Hymenoptera</taxon>
        <taxon>Apocrita</taxon>
        <taxon>Aculeata</taxon>
        <taxon>Formicoidea</taxon>
        <taxon>Formicidae</taxon>
        <taxon>Myrmicinae</taxon>
        <taxon>Cardiocondyla</taxon>
    </lineage>
</organism>
<comment type="caution">
    <text evidence="2">The sequence shown here is derived from an EMBL/GenBank/DDBJ whole genome shotgun (WGS) entry which is preliminary data.</text>
</comment>
<keyword evidence="3" id="KW-1185">Reference proteome</keyword>
<feature type="compositionally biased region" description="Basic residues" evidence="1">
    <location>
        <begin position="9"/>
        <end position="18"/>
    </location>
</feature>
<feature type="region of interest" description="Disordered" evidence="1">
    <location>
        <begin position="1"/>
        <end position="25"/>
    </location>
</feature>
<dbReference type="EMBL" id="JADYXP020000008">
    <property type="protein sequence ID" value="KAL0118489.1"/>
    <property type="molecule type" value="Genomic_DNA"/>
</dbReference>
<gene>
    <name evidence="2" type="ORF">PUN28_009271</name>
</gene>
<sequence length="175" mass="19374">MYKNDARRLSRGVRKRRNNLGPSRTRRSFAASFSSLAFRPRPARVHANAAESHGLLSPVDLRYRDTPSGACAHRFLRGRSKVAEGTGFNSTPVVPTSRWISRSLRAIYLDTVSSRSVAQSSSGVHYRPAIIYRPQAAGSMQIASYKMRVARSRVDVALPPIHAGTKINRAIVSRT</sequence>
<evidence type="ECO:0000313" key="2">
    <source>
        <dbReference type="EMBL" id="KAL0118489.1"/>
    </source>
</evidence>
<name>A0AAW2FTM1_9HYME</name>
<protein>
    <submittedName>
        <fullName evidence="2">Uncharacterized protein</fullName>
    </submittedName>
</protein>
<reference evidence="2 3" key="1">
    <citation type="submission" date="2023-03" db="EMBL/GenBank/DDBJ databases">
        <title>High recombination rates correlate with genetic variation in Cardiocondyla obscurior ants.</title>
        <authorList>
            <person name="Errbii M."/>
        </authorList>
    </citation>
    <scope>NUCLEOTIDE SEQUENCE [LARGE SCALE GENOMIC DNA]</scope>
    <source>
        <strain evidence="2">Alpha-2009</strain>
        <tissue evidence="2">Whole body</tissue>
    </source>
</reference>
<evidence type="ECO:0000256" key="1">
    <source>
        <dbReference type="SAM" id="MobiDB-lite"/>
    </source>
</evidence>
<dbReference type="AlphaFoldDB" id="A0AAW2FTM1"/>
<dbReference type="Proteomes" id="UP001430953">
    <property type="component" value="Unassembled WGS sequence"/>
</dbReference>
<evidence type="ECO:0000313" key="3">
    <source>
        <dbReference type="Proteomes" id="UP001430953"/>
    </source>
</evidence>